<sequence>MYDLFELRKHGLTVNRSPELLQVMIEQIDLLLFILGILQQIINQQGFVYRGSHLRHKYGILVINIGLVMA</sequence>
<gene>
    <name evidence="1" type="ORF">SDC9_127079</name>
</gene>
<dbReference type="AlphaFoldDB" id="A0A645CT15"/>
<comment type="caution">
    <text evidence="1">The sequence shown here is derived from an EMBL/GenBank/DDBJ whole genome shotgun (WGS) entry which is preliminary data.</text>
</comment>
<reference evidence="1" key="1">
    <citation type="submission" date="2019-08" db="EMBL/GenBank/DDBJ databases">
        <authorList>
            <person name="Kucharzyk K."/>
            <person name="Murdoch R.W."/>
            <person name="Higgins S."/>
            <person name="Loffler F."/>
        </authorList>
    </citation>
    <scope>NUCLEOTIDE SEQUENCE</scope>
</reference>
<protein>
    <submittedName>
        <fullName evidence="1">Uncharacterized protein</fullName>
    </submittedName>
</protein>
<accession>A0A645CT15</accession>
<proteinExistence type="predicted"/>
<dbReference type="EMBL" id="VSSQ01029772">
    <property type="protein sequence ID" value="MPM80035.1"/>
    <property type="molecule type" value="Genomic_DNA"/>
</dbReference>
<organism evidence="1">
    <name type="scientific">bioreactor metagenome</name>
    <dbReference type="NCBI Taxonomy" id="1076179"/>
    <lineage>
        <taxon>unclassified sequences</taxon>
        <taxon>metagenomes</taxon>
        <taxon>ecological metagenomes</taxon>
    </lineage>
</organism>
<name>A0A645CT15_9ZZZZ</name>
<evidence type="ECO:0000313" key="1">
    <source>
        <dbReference type="EMBL" id="MPM80035.1"/>
    </source>
</evidence>